<dbReference type="GO" id="GO:0004497">
    <property type="term" value="F:monooxygenase activity"/>
    <property type="evidence" value="ECO:0007669"/>
    <property type="project" value="UniProtKB-KW"/>
</dbReference>
<keyword evidence="8" id="KW-0503">Monooxygenase</keyword>
<dbReference type="Gene3D" id="1.10.630.10">
    <property type="entry name" value="Cytochrome P450"/>
    <property type="match status" value="1"/>
</dbReference>
<dbReference type="GO" id="GO:0020037">
    <property type="term" value="F:heme binding"/>
    <property type="evidence" value="ECO:0007669"/>
    <property type="project" value="InterPro"/>
</dbReference>
<evidence type="ECO:0000256" key="2">
    <source>
        <dbReference type="ARBA" id="ARBA00005179"/>
    </source>
</evidence>
<dbReference type="GO" id="GO:0005506">
    <property type="term" value="F:iron ion binding"/>
    <property type="evidence" value="ECO:0007669"/>
    <property type="project" value="InterPro"/>
</dbReference>
<dbReference type="InterPro" id="IPR002401">
    <property type="entry name" value="Cyt_P450_E_grp-I"/>
</dbReference>
<comment type="pathway">
    <text evidence="2">Secondary metabolite biosynthesis.</text>
</comment>
<name>A0A5M3MMX7_CONPW</name>
<dbReference type="PANTHER" id="PTHR46300:SF1">
    <property type="entry name" value="P450, PUTATIVE (EUROFUNG)-RELATED"/>
    <property type="match status" value="1"/>
</dbReference>
<dbReference type="GeneID" id="19211407"/>
<evidence type="ECO:0000313" key="11">
    <source>
        <dbReference type="Proteomes" id="UP000053558"/>
    </source>
</evidence>
<evidence type="ECO:0000256" key="3">
    <source>
        <dbReference type="ARBA" id="ARBA00010617"/>
    </source>
</evidence>
<dbReference type="GO" id="GO:0016705">
    <property type="term" value="F:oxidoreductase activity, acting on paired donors, with incorporation or reduction of molecular oxygen"/>
    <property type="evidence" value="ECO:0007669"/>
    <property type="project" value="InterPro"/>
</dbReference>
<dbReference type="KEGG" id="cput:CONPUDRAFT_90727"/>
<keyword evidence="4 9" id="KW-0349">Heme</keyword>
<evidence type="ECO:0000313" key="10">
    <source>
        <dbReference type="EMBL" id="EIW80542.1"/>
    </source>
</evidence>
<evidence type="ECO:0000256" key="9">
    <source>
        <dbReference type="PIRSR" id="PIRSR602401-1"/>
    </source>
</evidence>
<evidence type="ECO:0000256" key="8">
    <source>
        <dbReference type="ARBA" id="ARBA00023033"/>
    </source>
</evidence>
<organism evidence="10 11">
    <name type="scientific">Coniophora puteana (strain RWD-64-598)</name>
    <name type="common">Brown rot fungus</name>
    <dbReference type="NCBI Taxonomy" id="741705"/>
    <lineage>
        <taxon>Eukaryota</taxon>
        <taxon>Fungi</taxon>
        <taxon>Dikarya</taxon>
        <taxon>Basidiomycota</taxon>
        <taxon>Agaricomycotina</taxon>
        <taxon>Agaricomycetes</taxon>
        <taxon>Agaricomycetidae</taxon>
        <taxon>Boletales</taxon>
        <taxon>Coniophorineae</taxon>
        <taxon>Coniophoraceae</taxon>
        <taxon>Coniophora</taxon>
    </lineage>
</organism>
<protein>
    <submittedName>
        <fullName evidence="10">Cytochrome P450</fullName>
    </submittedName>
</protein>
<dbReference type="InterPro" id="IPR050364">
    <property type="entry name" value="Cytochrome_P450_fung"/>
</dbReference>
<comment type="cofactor">
    <cofactor evidence="1 9">
        <name>heme</name>
        <dbReference type="ChEBI" id="CHEBI:30413"/>
    </cofactor>
</comment>
<evidence type="ECO:0000256" key="5">
    <source>
        <dbReference type="ARBA" id="ARBA00022723"/>
    </source>
</evidence>
<dbReference type="InterPro" id="IPR036396">
    <property type="entry name" value="Cyt_P450_sf"/>
</dbReference>
<evidence type="ECO:0000256" key="4">
    <source>
        <dbReference type="ARBA" id="ARBA00022617"/>
    </source>
</evidence>
<feature type="binding site" description="axial binding residue" evidence="9">
    <location>
        <position position="263"/>
    </location>
    <ligand>
        <name>heme</name>
        <dbReference type="ChEBI" id="CHEBI:30413"/>
    </ligand>
    <ligandPart>
        <name>Fe</name>
        <dbReference type="ChEBI" id="CHEBI:18248"/>
    </ligandPart>
</feature>
<reference evidence="11" key="1">
    <citation type="journal article" date="2012" name="Science">
        <title>The Paleozoic origin of enzymatic lignin decomposition reconstructed from 31 fungal genomes.</title>
        <authorList>
            <person name="Floudas D."/>
            <person name="Binder M."/>
            <person name="Riley R."/>
            <person name="Barry K."/>
            <person name="Blanchette R.A."/>
            <person name="Henrissat B."/>
            <person name="Martinez A.T."/>
            <person name="Otillar R."/>
            <person name="Spatafora J.W."/>
            <person name="Yadav J.S."/>
            <person name="Aerts A."/>
            <person name="Benoit I."/>
            <person name="Boyd A."/>
            <person name="Carlson A."/>
            <person name="Copeland A."/>
            <person name="Coutinho P.M."/>
            <person name="de Vries R.P."/>
            <person name="Ferreira P."/>
            <person name="Findley K."/>
            <person name="Foster B."/>
            <person name="Gaskell J."/>
            <person name="Glotzer D."/>
            <person name="Gorecki P."/>
            <person name="Heitman J."/>
            <person name="Hesse C."/>
            <person name="Hori C."/>
            <person name="Igarashi K."/>
            <person name="Jurgens J.A."/>
            <person name="Kallen N."/>
            <person name="Kersten P."/>
            <person name="Kohler A."/>
            <person name="Kuees U."/>
            <person name="Kumar T.K.A."/>
            <person name="Kuo A."/>
            <person name="LaButti K."/>
            <person name="Larrondo L.F."/>
            <person name="Lindquist E."/>
            <person name="Ling A."/>
            <person name="Lombard V."/>
            <person name="Lucas S."/>
            <person name="Lundell T."/>
            <person name="Martin R."/>
            <person name="McLaughlin D.J."/>
            <person name="Morgenstern I."/>
            <person name="Morin E."/>
            <person name="Murat C."/>
            <person name="Nagy L.G."/>
            <person name="Nolan M."/>
            <person name="Ohm R.A."/>
            <person name="Patyshakuliyeva A."/>
            <person name="Rokas A."/>
            <person name="Ruiz-Duenas F.J."/>
            <person name="Sabat G."/>
            <person name="Salamov A."/>
            <person name="Samejima M."/>
            <person name="Schmutz J."/>
            <person name="Slot J.C."/>
            <person name="St John F."/>
            <person name="Stenlid J."/>
            <person name="Sun H."/>
            <person name="Sun S."/>
            <person name="Syed K."/>
            <person name="Tsang A."/>
            <person name="Wiebenga A."/>
            <person name="Young D."/>
            <person name="Pisabarro A."/>
            <person name="Eastwood D.C."/>
            <person name="Martin F."/>
            <person name="Cullen D."/>
            <person name="Grigoriev I.V."/>
            <person name="Hibbett D.S."/>
        </authorList>
    </citation>
    <scope>NUCLEOTIDE SEQUENCE [LARGE SCALE GENOMIC DNA]</scope>
    <source>
        <strain evidence="11">RWD-64-598 SS2</strain>
    </source>
</reference>
<dbReference type="SUPFAM" id="SSF48264">
    <property type="entry name" value="Cytochrome P450"/>
    <property type="match status" value="1"/>
</dbReference>
<dbReference type="PRINTS" id="PR00463">
    <property type="entry name" value="EP450I"/>
</dbReference>
<dbReference type="AlphaFoldDB" id="A0A5M3MMX7"/>
<keyword evidence="6" id="KW-0560">Oxidoreductase</keyword>
<dbReference type="PANTHER" id="PTHR46300">
    <property type="entry name" value="P450, PUTATIVE (EUROFUNG)-RELATED-RELATED"/>
    <property type="match status" value="1"/>
</dbReference>
<dbReference type="EMBL" id="JH711579">
    <property type="protein sequence ID" value="EIW80542.1"/>
    <property type="molecule type" value="Genomic_DNA"/>
</dbReference>
<evidence type="ECO:0000256" key="6">
    <source>
        <dbReference type="ARBA" id="ARBA00023002"/>
    </source>
</evidence>
<dbReference type="Proteomes" id="UP000053558">
    <property type="component" value="Unassembled WGS sequence"/>
</dbReference>
<proteinExistence type="inferred from homology"/>
<comment type="similarity">
    <text evidence="3">Belongs to the cytochrome P450 family.</text>
</comment>
<evidence type="ECO:0000256" key="7">
    <source>
        <dbReference type="ARBA" id="ARBA00023004"/>
    </source>
</evidence>
<evidence type="ECO:0000256" key="1">
    <source>
        <dbReference type="ARBA" id="ARBA00001971"/>
    </source>
</evidence>
<keyword evidence="11" id="KW-1185">Reference proteome</keyword>
<dbReference type="RefSeq" id="XP_007769474.1">
    <property type="nucleotide sequence ID" value="XM_007771284.1"/>
</dbReference>
<accession>A0A5M3MMX7</accession>
<keyword evidence="5 9" id="KW-0479">Metal-binding</keyword>
<comment type="caution">
    <text evidence="10">The sequence shown here is derived from an EMBL/GenBank/DDBJ whole genome shotgun (WGS) entry which is preliminary data.</text>
</comment>
<gene>
    <name evidence="10" type="ORF">CONPUDRAFT_90727</name>
</gene>
<keyword evidence="7 9" id="KW-0408">Iron</keyword>
<dbReference type="OrthoDB" id="2789670at2759"/>
<dbReference type="InterPro" id="IPR001128">
    <property type="entry name" value="Cyt_P450"/>
</dbReference>
<dbReference type="Pfam" id="PF00067">
    <property type="entry name" value="p450"/>
    <property type="match status" value="1"/>
</dbReference>
<sequence length="298" mass="33771">MTAHFYGTKKYVLNVLQRPDLHQHHADLYAASVVLQITYGKPAPSSFEDPAIVAIHKIADRFLGMLKPGAYLVGRLPWLRYVPGYAPEIKRYRKEELEVHLGQVDATRRSVEEGSDLPSFVRYLVENPDSHGLDEETLAYLAGPCTTSVGMYTIVMAAALFPEEQEKVLAEIDGVFGGQKALRWRPILPICLYHQAFANFVWNGYHIPAGATIIGNNWGISRDTEVFPDPETFNPQRWLNDQGQMRPQNEIRFFTYGFGRRVCPGQYVASRSLFVTMSLLFWSFRISQDPSQPIDSNA</sequence>